<reference evidence="4" key="2">
    <citation type="submission" date="2025-08" db="UniProtKB">
        <authorList>
            <consortium name="Ensembl"/>
        </authorList>
    </citation>
    <scope>IDENTIFICATION</scope>
</reference>
<dbReference type="GeneTree" id="ENSGT01130000282377"/>
<evidence type="ECO:0000256" key="1">
    <source>
        <dbReference type="SAM" id="Coils"/>
    </source>
</evidence>
<dbReference type="STRING" id="9483.ENSCJAP00000074162"/>
<dbReference type="Proteomes" id="UP000008225">
    <property type="component" value="Chromosome X"/>
</dbReference>
<dbReference type="Pfam" id="PF10482">
    <property type="entry name" value="CtIP_N"/>
    <property type="match status" value="1"/>
</dbReference>
<sequence length="468" mass="53377">MMQAGNADGGGRRGDEKSSGRESSQFSACDLECDSFKKTWLKLKDLHDKELRRLQAKLASLRKQRLSDGRWKESIAKIKELTEQQRVLQGTINGLKAQLKAKTCDRCSIKETYRLTLEKAYYEMQQRNLFFIAELTKERNKLQKENKMLHKRIKIYQQQLQTSSDYDDLFPGSQMTISDFSVREPAQGSQENMSISSIHQSQSKQMKPTSTKELQQSSEFPIPSFSQDSFKVPGIPFATSTPKDTKRGTEGNAIQKPLASSILTSSLSFQKRYEVQDFFNPCEDKVGQPKGTFQTKVSSQKVTQIAIPWNPFIISSEEYPNRVSETLQEHSEDHYITSFNPSTKEKKIIPSILFPLDSALKSRPRRMDAIPSCNIEFAARDRSNQIPSNEQSALENIKESTHAEYGTNKPQCDTESVFLGCALKRKVKIQSQTEEVASQFPPSSLLRKQQCFTFSTEQSSCQFRLCNW</sequence>
<feature type="coiled-coil region" evidence="1">
    <location>
        <begin position="132"/>
        <end position="159"/>
    </location>
</feature>
<dbReference type="InParanoid" id="A0A5F4W8Z6"/>
<protein>
    <submittedName>
        <fullName evidence="4">RBBP8 pseudogene 1</fullName>
    </submittedName>
</protein>
<organism evidence="4 5">
    <name type="scientific">Callithrix jacchus</name>
    <name type="common">White-tufted-ear marmoset</name>
    <name type="synonym">Simia Jacchus</name>
    <dbReference type="NCBI Taxonomy" id="9483"/>
    <lineage>
        <taxon>Eukaryota</taxon>
        <taxon>Metazoa</taxon>
        <taxon>Chordata</taxon>
        <taxon>Craniata</taxon>
        <taxon>Vertebrata</taxon>
        <taxon>Euteleostomi</taxon>
        <taxon>Mammalia</taxon>
        <taxon>Eutheria</taxon>
        <taxon>Euarchontoglires</taxon>
        <taxon>Primates</taxon>
        <taxon>Haplorrhini</taxon>
        <taxon>Platyrrhini</taxon>
        <taxon>Cebidae</taxon>
        <taxon>Callitrichinae</taxon>
        <taxon>Callithrix</taxon>
        <taxon>Callithrix</taxon>
    </lineage>
</organism>
<name>A0A5F4W8Z6_CALJA</name>
<dbReference type="InterPro" id="IPR019518">
    <property type="entry name" value="CtIP_N"/>
</dbReference>
<feature type="coiled-coil region" evidence="1">
    <location>
        <begin position="44"/>
        <end position="98"/>
    </location>
</feature>
<proteinExistence type="predicted"/>
<gene>
    <name evidence="4" type="primary">RBBP8P1</name>
</gene>
<reference evidence="4" key="3">
    <citation type="submission" date="2025-09" db="UniProtKB">
        <authorList>
            <consortium name="Ensembl"/>
        </authorList>
    </citation>
    <scope>IDENTIFICATION</scope>
</reference>
<feature type="compositionally biased region" description="Basic and acidic residues" evidence="2">
    <location>
        <begin position="10"/>
        <end position="20"/>
    </location>
</feature>
<keyword evidence="1" id="KW-0175">Coiled coil</keyword>
<feature type="region of interest" description="Disordered" evidence="2">
    <location>
        <begin position="183"/>
        <end position="212"/>
    </location>
</feature>
<keyword evidence="5" id="KW-1185">Reference proteome</keyword>
<evidence type="ECO:0000313" key="4">
    <source>
        <dbReference type="Ensembl" id="ENSCJAP00000074162.1"/>
    </source>
</evidence>
<evidence type="ECO:0000313" key="5">
    <source>
        <dbReference type="Proteomes" id="UP000008225"/>
    </source>
</evidence>
<dbReference type="Ensembl" id="ENSCJAT00000110768.2">
    <property type="protein sequence ID" value="ENSCJAP00000074162.1"/>
    <property type="gene ID" value="ENSCJAG00000064943.2"/>
</dbReference>
<evidence type="ECO:0000256" key="2">
    <source>
        <dbReference type="SAM" id="MobiDB-lite"/>
    </source>
</evidence>
<accession>A0A5F4W8Z6</accession>
<reference evidence="4" key="1">
    <citation type="submission" date="2009-03" db="EMBL/GenBank/DDBJ databases">
        <authorList>
            <person name="Warren W."/>
            <person name="Ye L."/>
            <person name="Minx P."/>
            <person name="Worley K."/>
            <person name="Gibbs R."/>
            <person name="Wilson R.K."/>
        </authorList>
    </citation>
    <scope>NUCLEOTIDE SEQUENCE [LARGE SCALE GENOMIC DNA]</scope>
</reference>
<feature type="region of interest" description="Disordered" evidence="2">
    <location>
        <begin position="1"/>
        <end position="25"/>
    </location>
</feature>
<dbReference type="AlphaFoldDB" id="A0A5F4W8Z6"/>
<feature type="compositionally biased region" description="Low complexity" evidence="2">
    <location>
        <begin position="193"/>
        <end position="207"/>
    </location>
</feature>
<evidence type="ECO:0000259" key="3">
    <source>
        <dbReference type="Pfam" id="PF10482"/>
    </source>
</evidence>
<feature type="domain" description="DNA endonuclease Ctp1 N-terminal" evidence="3">
    <location>
        <begin position="36"/>
        <end position="153"/>
    </location>
</feature>